<dbReference type="GO" id="GO:0016020">
    <property type="term" value="C:membrane"/>
    <property type="evidence" value="ECO:0007669"/>
    <property type="project" value="UniProtKB-SubCell"/>
</dbReference>
<evidence type="ECO:0000256" key="16">
    <source>
        <dbReference type="PROSITE-ProRule" id="PRU00282"/>
    </source>
</evidence>
<organism evidence="19 20">
    <name type="scientific">Rhypophila decipiens</name>
    <dbReference type="NCBI Taxonomy" id="261697"/>
    <lineage>
        <taxon>Eukaryota</taxon>
        <taxon>Fungi</taxon>
        <taxon>Dikarya</taxon>
        <taxon>Ascomycota</taxon>
        <taxon>Pezizomycotina</taxon>
        <taxon>Sordariomycetes</taxon>
        <taxon>Sordariomycetidae</taxon>
        <taxon>Sordariales</taxon>
        <taxon>Naviculisporaceae</taxon>
        <taxon>Rhypophila</taxon>
    </lineage>
</organism>
<keyword evidence="9" id="KW-0999">Mitochondrion inner membrane</keyword>
<dbReference type="FunFam" id="1.50.40.10:FF:000095">
    <property type="entry name" value="Mitochondrial carrier protein"/>
    <property type="match status" value="1"/>
</dbReference>
<dbReference type="GO" id="GO:0005850">
    <property type="term" value="C:eukaryotic translation initiation factor 2 complex"/>
    <property type="evidence" value="ECO:0007669"/>
    <property type="project" value="TreeGrafter"/>
</dbReference>
<dbReference type="InterPro" id="IPR036286">
    <property type="entry name" value="LexA/Signal_pep-like_sf"/>
</dbReference>
<dbReference type="PROSITE" id="PS50920">
    <property type="entry name" value="SOLCAR"/>
    <property type="match status" value="3"/>
</dbReference>
<dbReference type="Gene3D" id="3.30.70.1130">
    <property type="entry name" value="EIF_2_alpha"/>
    <property type="match status" value="1"/>
</dbReference>
<dbReference type="PANTHER" id="PTHR10602:SF0">
    <property type="entry name" value="EUKARYOTIC TRANSLATION INITIATION FACTOR 2 SUBUNIT 1"/>
    <property type="match status" value="1"/>
</dbReference>
<dbReference type="InterPro" id="IPR018108">
    <property type="entry name" value="MCP_transmembrane"/>
</dbReference>
<dbReference type="EMBL" id="MU858057">
    <property type="protein sequence ID" value="KAK4217835.1"/>
    <property type="molecule type" value="Genomic_DNA"/>
</dbReference>
<feature type="repeat" description="Solcar" evidence="16">
    <location>
        <begin position="758"/>
        <end position="901"/>
    </location>
</feature>
<dbReference type="InterPro" id="IPR003029">
    <property type="entry name" value="S1_domain"/>
</dbReference>
<dbReference type="GO" id="GO:0033290">
    <property type="term" value="C:eukaryotic 48S preinitiation complex"/>
    <property type="evidence" value="ECO:0007669"/>
    <property type="project" value="TreeGrafter"/>
</dbReference>
<dbReference type="SUPFAM" id="SSF103506">
    <property type="entry name" value="Mitochondrial carrier"/>
    <property type="match status" value="1"/>
</dbReference>
<dbReference type="GO" id="GO:0004252">
    <property type="term" value="F:serine-type endopeptidase activity"/>
    <property type="evidence" value="ECO:0007669"/>
    <property type="project" value="InterPro"/>
</dbReference>
<dbReference type="Gene3D" id="1.10.150.190">
    <property type="entry name" value="Translation initiation factor 2, subunit 1, domain 2"/>
    <property type="match status" value="1"/>
</dbReference>
<dbReference type="CDD" id="cd06530">
    <property type="entry name" value="S26_SPase_I"/>
    <property type="match status" value="1"/>
</dbReference>
<reference evidence="19" key="1">
    <citation type="journal article" date="2023" name="Mol. Phylogenet. Evol.">
        <title>Genome-scale phylogeny and comparative genomics of the fungal order Sordariales.</title>
        <authorList>
            <person name="Hensen N."/>
            <person name="Bonometti L."/>
            <person name="Westerberg I."/>
            <person name="Brannstrom I.O."/>
            <person name="Guillou S."/>
            <person name="Cros-Aarteil S."/>
            <person name="Calhoun S."/>
            <person name="Haridas S."/>
            <person name="Kuo A."/>
            <person name="Mondo S."/>
            <person name="Pangilinan J."/>
            <person name="Riley R."/>
            <person name="LaButti K."/>
            <person name="Andreopoulos B."/>
            <person name="Lipzen A."/>
            <person name="Chen C."/>
            <person name="Yan M."/>
            <person name="Daum C."/>
            <person name="Ng V."/>
            <person name="Clum A."/>
            <person name="Steindorff A."/>
            <person name="Ohm R.A."/>
            <person name="Martin F."/>
            <person name="Silar P."/>
            <person name="Natvig D.O."/>
            <person name="Lalanne C."/>
            <person name="Gautier V."/>
            <person name="Ament-Velasquez S.L."/>
            <person name="Kruys A."/>
            <person name="Hutchinson M.I."/>
            <person name="Powell A.J."/>
            <person name="Barry K."/>
            <person name="Miller A.N."/>
            <person name="Grigoriev I.V."/>
            <person name="Debuchy R."/>
            <person name="Gladieux P."/>
            <person name="Hiltunen Thoren M."/>
            <person name="Johannesson H."/>
        </authorList>
    </citation>
    <scope>NUCLEOTIDE SEQUENCE</scope>
    <source>
        <strain evidence="19">PSN293</strain>
    </source>
</reference>
<comment type="subcellular location">
    <subcellularLocation>
        <location evidence="2">Cytoplasm</location>
        <location evidence="2">Cytosol</location>
    </subcellularLocation>
    <subcellularLocation>
        <location evidence="1">Membrane</location>
        <topology evidence="1">Multi-pass membrane protein</topology>
    </subcellularLocation>
</comment>
<dbReference type="GO" id="GO:0003723">
    <property type="term" value="F:RNA binding"/>
    <property type="evidence" value="ECO:0007669"/>
    <property type="project" value="UniProtKB-KW"/>
</dbReference>
<dbReference type="PROSITE" id="PS50126">
    <property type="entry name" value="S1"/>
    <property type="match status" value="1"/>
</dbReference>
<dbReference type="PRINTS" id="PR00727">
    <property type="entry name" value="LEADERPTASE"/>
</dbReference>
<dbReference type="SUPFAM" id="SSF110993">
    <property type="entry name" value="eIF-2-alpha, C-terminal domain"/>
    <property type="match status" value="1"/>
</dbReference>
<keyword evidence="6" id="KW-0396">Initiation factor</keyword>
<dbReference type="Gene3D" id="2.10.109.10">
    <property type="entry name" value="Umud Fragment, subunit A"/>
    <property type="match status" value="1"/>
</dbReference>
<dbReference type="FunFam" id="1.10.150.190:FF:000002">
    <property type="entry name" value="Translation initiation factor 2, alpha subunit"/>
    <property type="match status" value="1"/>
</dbReference>
<dbReference type="Gene3D" id="2.40.50.140">
    <property type="entry name" value="Nucleic acid-binding proteins"/>
    <property type="match status" value="1"/>
</dbReference>
<dbReference type="Pfam" id="PF10502">
    <property type="entry name" value="Peptidase_S26"/>
    <property type="match status" value="1"/>
</dbReference>
<dbReference type="InterPro" id="IPR012340">
    <property type="entry name" value="NA-bd_OB-fold"/>
</dbReference>
<comment type="caution">
    <text evidence="19">The sequence shown here is derived from an EMBL/GenBank/DDBJ whole genome shotgun (WGS) entry which is preliminary data.</text>
</comment>
<evidence type="ECO:0000256" key="8">
    <source>
        <dbReference type="ARBA" id="ARBA00022692"/>
    </source>
</evidence>
<comment type="similarity">
    <text evidence="3">Belongs to the eIF-2-alpha family.</text>
</comment>
<keyword evidence="11" id="KW-0648">Protein biosynthesis</keyword>
<dbReference type="InterPro" id="IPR011488">
    <property type="entry name" value="TIF_2_asu"/>
</dbReference>
<dbReference type="Pfam" id="PF00153">
    <property type="entry name" value="Mito_carr"/>
    <property type="match status" value="4"/>
</dbReference>
<dbReference type="SUPFAM" id="SSF51306">
    <property type="entry name" value="LexA/Signal peptidase"/>
    <property type="match status" value="1"/>
</dbReference>
<dbReference type="InterPro" id="IPR023395">
    <property type="entry name" value="MCP_dom_sf"/>
</dbReference>
<evidence type="ECO:0000256" key="13">
    <source>
        <dbReference type="ARBA" id="ARBA00023136"/>
    </source>
</evidence>
<evidence type="ECO:0000259" key="18">
    <source>
        <dbReference type="PROSITE" id="PS50126"/>
    </source>
</evidence>
<dbReference type="FunFam" id="3.30.70.1130:FF:000001">
    <property type="entry name" value="Eukaryotic translation initiation factor 2 subunit 1"/>
    <property type="match status" value="1"/>
</dbReference>
<dbReference type="SUPFAM" id="SSF116742">
    <property type="entry name" value="eIF2alpha middle domain-like"/>
    <property type="match status" value="1"/>
</dbReference>
<gene>
    <name evidence="19" type="ORF">QBC37DRAFT_470503</name>
</gene>
<evidence type="ECO:0000256" key="5">
    <source>
        <dbReference type="ARBA" id="ARBA00022490"/>
    </source>
</evidence>
<dbReference type="GO" id="GO:0043022">
    <property type="term" value="F:ribosome binding"/>
    <property type="evidence" value="ECO:0007669"/>
    <property type="project" value="TreeGrafter"/>
</dbReference>
<keyword evidence="13 16" id="KW-0472">Membrane</keyword>
<feature type="compositionally biased region" description="Low complexity" evidence="17">
    <location>
        <begin position="836"/>
        <end position="847"/>
    </location>
</feature>
<feature type="active site" evidence="15">
    <location>
        <position position="388"/>
    </location>
</feature>
<keyword evidence="5" id="KW-0963">Cytoplasm</keyword>
<feature type="domain" description="S1 motif" evidence="18">
    <location>
        <begin position="20"/>
        <end position="91"/>
    </location>
</feature>
<dbReference type="SUPFAM" id="SSF50249">
    <property type="entry name" value="Nucleic acid-binding proteins"/>
    <property type="match status" value="1"/>
</dbReference>
<evidence type="ECO:0000313" key="20">
    <source>
        <dbReference type="Proteomes" id="UP001301769"/>
    </source>
</evidence>
<proteinExistence type="inferred from homology"/>
<dbReference type="CDD" id="cd04452">
    <property type="entry name" value="S1_IF2_alpha"/>
    <property type="match status" value="1"/>
</dbReference>
<keyword evidence="9" id="KW-0496">Mitochondrion</keyword>
<keyword evidence="20" id="KW-1185">Reference proteome</keyword>
<keyword evidence="8 16" id="KW-0812">Transmembrane</keyword>
<dbReference type="GO" id="GO:0005829">
    <property type="term" value="C:cytosol"/>
    <property type="evidence" value="ECO:0007669"/>
    <property type="project" value="UniProtKB-SubCell"/>
</dbReference>
<dbReference type="InterPro" id="IPR044126">
    <property type="entry name" value="S1_IF2_alpha"/>
</dbReference>
<feature type="repeat" description="Solcar" evidence="16">
    <location>
        <begin position="654"/>
        <end position="748"/>
    </location>
</feature>
<evidence type="ECO:0000256" key="6">
    <source>
        <dbReference type="ARBA" id="ARBA00022540"/>
    </source>
</evidence>
<evidence type="ECO:0000256" key="15">
    <source>
        <dbReference type="PIRSR" id="PIRSR600223-1"/>
    </source>
</evidence>
<evidence type="ECO:0000256" key="1">
    <source>
        <dbReference type="ARBA" id="ARBA00004141"/>
    </source>
</evidence>
<dbReference type="FunFam" id="2.40.50.140:FF:000015">
    <property type="entry name" value="Eukaryotic translation initiation factor 2 subunit alpha"/>
    <property type="match status" value="1"/>
</dbReference>
<evidence type="ECO:0000256" key="4">
    <source>
        <dbReference type="ARBA" id="ARBA00020409"/>
    </source>
</evidence>
<dbReference type="InterPro" id="IPR024054">
    <property type="entry name" value="TIF2_asu_middle_sf"/>
</dbReference>
<keyword evidence="12" id="KW-1133">Transmembrane helix</keyword>
<reference evidence="19" key="2">
    <citation type="submission" date="2023-05" db="EMBL/GenBank/DDBJ databases">
        <authorList>
            <consortium name="Lawrence Berkeley National Laboratory"/>
            <person name="Steindorff A."/>
            <person name="Hensen N."/>
            <person name="Bonometti L."/>
            <person name="Westerberg I."/>
            <person name="Brannstrom I.O."/>
            <person name="Guillou S."/>
            <person name="Cros-Aarteil S."/>
            <person name="Calhoun S."/>
            <person name="Haridas S."/>
            <person name="Kuo A."/>
            <person name="Mondo S."/>
            <person name="Pangilinan J."/>
            <person name="Riley R."/>
            <person name="Labutti K."/>
            <person name="Andreopoulos B."/>
            <person name="Lipzen A."/>
            <person name="Chen C."/>
            <person name="Yanf M."/>
            <person name="Daum C."/>
            <person name="Ng V."/>
            <person name="Clum A."/>
            <person name="Ohm R."/>
            <person name="Martin F."/>
            <person name="Silar P."/>
            <person name="Natvig D."/>
            <person name="Lalanne C."/>
            <person name="Gautier V."/>
            <person name="Ament-Velasquez S.L."/>
            <person name="Kruys A."/>
            <person name="Hutchinson M.I."/>
            <person name="Powell A.J."/>
            <person name="Barry K."/>
            <person name="Miller A.N."/>
            <person name="Grigoriev I.V."/>
            <person name="Debuchy R."/>
            <person name="Gladieux P."/>
            <person name="Thoren M.H."/>
            <person name="Johannesson H."/>
        </authorList>
    </citation>
    <scope>NUCLEOTIDE SEQUENCE</scope>
    <source>
        <strain evidence="19">PSN293</strain>
    </source>
</reference>
<accession>A0AAN6YHL1</accession>
<evidence type="ECO:0000256" key="7">
    <source>
        <dbReference type="ARBA" id="ARBA00022553"/>
    </source>
</evidence>
<evidence type="ECO:0000256" key="9">
    <source>
        <dbReference type="ARBA" id="ARBA00022792"/>
    </source>
</evidence>
<name>A0AAN6YHL1_9PEZI</name>
<feature type="compositionally biased region" description="Polar residues" evidence="17">
    <location>
        <begin position="820"/>
        <end position="829"/>
    </location>
</feature>
<evidence type="ECO:0000256" key="12">
    <source>
        <dbReference type="ARBA" id="ARBA00022989"/>
    </source>
</evidence>
<feature type="active site" evidence="15">
    <location>
        <position position="339"/>
    </location>
</feature>
<dbReference type="SMART" id="SM00316">
    <property type="entry name" value="S1"/>
    <property type="match status" value="1"/>
</dbReference>
<sequence>MANMSYSNCRFYEEKYPEIDSFVMVNVKQIADMGAYVKLLEYDNIDGMILLSELSRRRIRSIQKLIRVGRNEVVVVLRVDKEKGYIDLSKRRVSPEDIVRCEERYNKSKIVHSILRHVAEKTLTPIEKLYETIGWPLNKKYGHSLDAFKISITNPDVWNGIEFPNEQSAEELKSYIGKRLTPQPTKVRADLEVTCFSYEGIDAIKTALRTAEAKNTADTQVKCRLVSPPLYVLTNTCLDKNAGIARLEEAIVDIRNSIKAAGGQLVVKMEPKAVTESDDAELQALMEKRERENAEVSGDESVSFFGQFTHRLIGYSTWVPPLIMFNMYVAELTTISGPSMYPFFNPHYNESLRKDVVLVKKHYMMGRLKRGMIVIFWNPYKPEKKTCKRIIGLEGDVIRTRPPYKYPEIIVPEGHVWVEGDGDNSQDSNTYGPISARLIAGEVSHIVFPFNRAGPVKWWEYPGRRGVWYAPPRIIKLGLPQESICGSDIADTLVTSSPALSSSPTAPSLSPLQSSSAFPPAHIDDGLFEKPDLLPPLIMPSESKQKMKGQEEEEHHGRAPYLHTMLAGGLGGTCGDMLMHSLDTVKTRQQGDPHIPPKYTSLGSSYYTIFRQEGIRRGLYGGWLPALMGSFPGTVLFFGSYEFSKRHMLDYGVQPHLAYLASGFIGDLAASIVYVPSEVLKTRLQLQGRHNNPYFASGYNYRGTRDAVRTIVRNEGFSALFHGYGATLYRDLPFSALQFMFYEQGQSWARQWQGSRDIGWQLELLTGAAAGGLAGTMTCPLDVVKTRLQTQLHPEALAATAQGSGATKLGAVTNKDGQPRPSSESASQKLQKRLISTSSPSTHTPKPGAVNLDTSSVITGLKIIYRTEGVGGWFRGVGPRAVWTSIQSGCMLFLYQKILRTLEVYMPQERQELA</sequence>
<dbReference type="Proteomes" id="UP001301769">
    <property type="component" value="Unassembled WGS sequence"/>
</dbReference>
<dbReference type="InterPro" id="IPR019533">
    <property type="entry name" value="Peptidase_S26"/>
</dbReference>
<evidence type="ECO:0000256" key="2">
    <source>
        <dbReference type="ARBA" id="ARBA00004514"/>
    </source>
</evidence>
<feature type="region of interest" description="Disordered" evidence="17">
    <location>
        <begin position="808"/>
        <end position="851"/>
    </location>
</feature>
<dbReference type="Pfam" id="PF07541">
    <property type="entry name" value="EIF_2_alpha"/>
    <property type="match status" value="1"/>
</dbReference>
<dbReference type="GO" id="GO:0003743">
    <property type="term" value="F:translation initiation factor activity"/>
    <property type="evidence" value="ECO:0007669"/>
    <property type="project" value="UniProtKB-KW"/>
</dbReference>
<evidence type="ECO:0000256" key="17">
    <source>
        <dbReference type="SAM" id="MobiDB-lite"/>
    </source>
</evidence>
<dbReference type="Gene3D" id="1.50.40.10">
    <property type="entry name" value="Mitochondrial carrier domain"/>
    <property type="match status" value="2"/>
</dbReference>
<evidence type="ECO:0000256" key="10">
    <source>
        <dbReference type="ARBA" id="ARBA00022884"/>
    </source>
</evidence>
<keyword evidence="10" id="KW-0694">RNA-binding</keyword>
<comment type="function">
    <text evidence="14">eIF-2 functions in the early steps of protein synthesis by forming a ternary complex with GTP and initiator tRNA. This complex binds to a 40S ribosomal subunit, followed by mRNA binding to form a 43S pre-initiation complex. Junction of the 60S ribosomal subunit to form the 80S initiation complex is preceded by hydrolysis of the GTP bound to eIF-2 and release of an eIF-2-GDP binary complex. In order for eIF-2 to recycle and catalyze another round of initiation, the GDP bound to eIF-2 must exchange with GTP by way of a reaction catalyzed by eIF2B.</text>
</comment>
<dbReference type="InterPro" id="IPR000223">
    <property type="entry name" value="Pept_S26A_signal_pept_1"/>
</dbReference>
<dbReference type="PANTHER" id="PTHR10602">
    <property type="entry name" value="EUKARYOTIC TRANSLATION INITIATION FACTOR 2 SUBUNIT 1"/>
    <property type="match status" value="1"/>
</dbReference>
<dbReference type="GO" id="GO:0006465">
    <property type="term" value="P:signal peptide processing"/>
    <property type="evidence" value="ECO:0007669"/>
    <property type="project" value="InterPro"/>
</dbReference>
<evidence type="ECO:0000256" key="3">
    <source>
        <dbReference type="ARBA" id="ARBA00007223"/>
    </source>
</evidence>
<dbReference type="Pfam" id="PF00575">
    <property type="entry name" value="S1"/>
    <property type="match status" value="1"/>
</dbReference>
<feature type="repeat" description="Solcar" evidence="16">
    <location>
        <begin position="559"/>
        <end position="647"/>
    </location>
</feature>
<keyword evidence="7" id="KW-0597">Phosphoprotein</keyword>
<evidence type="ECO:0000256" key="14">
    <source>
        <dbReference type="ARBA" id="ARBA00060206"/>
    </source>
</evidence>
<evidence type="ECO:0000256" key="11">
    <source>
        <dbReference type="ARBA" id="ARBA00022917"/>
    </source>
</evidence>
<dbReference type="InterPro" id="IPR024055">
    <property type="entry name" value="TIF2_asu_C"/>
</dbReference>
<protein>
    <recommendedName>
        <fullName evidence="4">Eukaryotic translation initiation factor 2 subunit alpha</fullName>
    </recommendedName>
</protein>
<dbReference type="AlphaFoldDB" id="A0AAN6YHL1"/>
<evidence type="ECO:0000313" key="19">
    <source>
        <dbReference type="EMBL" id="KAK4217835.1"/>
    </source>
</evidence>